<proteinExistence type="predicted"/>
<gene>
    <name evidence="2" type="ORF">METZ01_LOCUS273654</name>
</gene>
<evidence type="ECO:0000313" key="2">
    <source>
        <dbReference type="EMBL" id="SVC20800.1"/>
    </source>
</evidence>
<feature type="region of interest" description="Disordered" evidence="1">
    <location>
        <begin position="1"/>
        <end position="44"/>
    </location>
</feature>
<name>A0A382K8J8_9ZZZZ</name>
<sequence length="44" mass="5083">KRLHDSRSCRGSDRTALPYPRAYPLGNHRPVLRRSQPSRSIQPV</sequence>
<feature type="non-terminal residue" evidence="2">
    <location>
        <position position="44"/>
    </location>
</feature>
<evidence type="ECO:0000256" key="1">
    <source>
        <dbReference type="SAM" id="MobiDB-lite"/>
    </source>
</evidence>
<feature type="non-terminal residue" evidence="2">
    <location>
        <position position="1"/>
    </location>
</feature>
<accession>A0A382K8J8</accession>
<reference evidence="2" key="1">
    <citation type="submission" date="2018-05" db="EMBL/GenBank/DDBJ databases">
        <authorList>
            <person name="Lanie J.A."/>
            <person name="Ng W.-L."/>
            <person name="Kazmierczak K.M."/>
            <person name="Andrzejewski T.M."/>
            <person name="Davidsen T.M."/>
            <person name="Wayne K.J."/>
            <person name="Tettelin H."/>
            <person name="Glass J.I."/>
            <person name="Rusch D."/>
            <person name="Podicherti R."/>
            <person name="Tsui H.-C.T."/>
            <person name="Winkler M.E."/>
        </authorList>
    </citation>
    <scope>NUCLEOTIDE SEQUENCE</scope>
</reference>
<feature type="compositionally biased region" description="Basic and acidic residues" evidence="1">
    <location>
        <begin position="1"/>
        <end position="13"/>
    </location>
</feature>
<dbReference type="EMBL" id="UINC01079109">
    <property type="protein sequence ID" value="SVC20800.1"/>
    <property type="molecule type" value="Genomic_DNA"/>
</dbReference>
<organism evidence="2">
    <name type="scientific">marine metagenome</name>
    <dbReference type="NCBI Taxonomy" id="408172"/>
    <lineage>
        <taxon>unclassified sequences</taxon>
        <taxon>metagenomes</taxon>
        <taxon>ecological metagenomes</taxon>
    </lineage>
</organism>
<feature type="compositionally biased region" description="Polar residues" evidence="1">
    <location>
        <begin position="35"/>
        <end position="44"/>
    </location>
</feature>
<protein>
    <submittedName>
        <fullName evidence="2">Uncharacterized protein</fullName>
    </submittedName>
</protein>
<dbReference type="AlphaFoldDB" id="A0A382K8J8"/>